<evidence type="ECO:0000259" key="1">
    <source>
        <dbReference type="PROSITE" id="PS51272"/>
    </source>
</evidence>
<accession>A0A4Y8PYG6</accession>
<keyword evidence="3" id="KW-1185">Reference proteome</keyword>
<name>A0A4Y8PYG6_9BACL</name>
<dbReference type="InterPro" id="IPR001119">
    <property type="entry name" value="SLH_dom"/>
</dbReference>
<dbReference type="OrthoDB" id="2664165at2"/>
<dbReference type="EMBL" id="MYFO01000020">
    <property type="protein sequence ID" value="TFE86251.1"/>
    <property type="molecule type" value="Genomic_DNA"/>
</dbReference>
<dbReference type="Proteomes" id="UP000298246">
    <property type="component" value="Unassembled WGS sequence"/>
</dbReference>
<comment type="caution">
    <text evidence="2">The sequence shown here is derived from an EMBL/GenBank/DDBJ whole genome shotgun (WGS) entry which is preliminary data.</text>
</comment>
<dbReference type="PROSITE" id="PS51272">
    <property type="entry name" value="SLH"/>
    <property type="match status" value="1"/>
</dbReference>
<evidence type="ECO:0000313" key="2">
    <source>
        <dbReference type="EMBL" id="TFE86251.1"/>
    </source>
</evidence>
<protein>
    <recommendedName>
        <fullName evidence="1">SLH domain-containing protein</fullName>
    </recommendedName>
</protein>
<dbReference type="AlphaFoldDB" id="A0A4Y8PYG6"/>
<reference evidence="2 3" key="1">
    <citation type="submission" date="2017-03" db="EMBL/GenBank/DDBJ databases">
        <title>Isolation of Levoglucosan Utilizing Bacteria.</title>
        <authorList>
            <person name="Arya A.S."/>
        </authorList>
    </citation>
    <scope>NUCLEOTIDE SEQUENCE [LARGE SCALE GENOMIC DNA]</scope>
    <source>
        <strain evidence="2 3">MEC069</strain>
    </source>
</reference>
<organism evidence="2 3">
    <name type="scientific">Paenibacillus athensensis</name>
    <dbReference type="NCBI Taxonomy" id="1967502"/>
    <lineage>
        <taxon>Bacteria</taxon>
        <taxon>Bacillati</taxon>
        <taxon>Bacillota</taxon>
        <taxon>Bacilli</taxon>
        <taxon>Bacillales</taxon>
        <taxon>Paenibacillaceae</taxon>
        <taxon>Paenibacillus</taxon>
    </lineage>
</organism>
<evidence type="ECO:0000313" key="3">
    <source>
        <dbReference type="Proteomes" id="UP000298246"/>
    </source>
</evidence>
<sequence length="80" mass="8431">MAAMIVRAYESRSGQKATGDGALNAQRFADAAQISGWAQAYVSAGVQLSLLHGRSELAFAPQDNATRAESAQVLLNLLQP</sequence>
<feature type="domain" description="SLH" evidence="1">
    <location>
        <begin position="25"/>
        <end position="80"/>
    </location>
</feature>
<gene>
    <name evidence="2" type="ORF">B5M42_15415</name>
</gene>
<proteinExistence type="predicted"/>
<dbReference type="Pfam" id="PF00395">
    <property type="entry name" value="SLH"/>
    <property type="match status" value="1"/>
</dbReference>